<evidence type="ECO:0000259" key="5">
    <source>
        <dbReference type="Pfam" id="PF01168"/>
    </source>
</evidence>
<organism evidence="6 7">
    <name type="scientific">Negativicoccus succinicivorans</name>
    <dbReference type="NCBI Taxonomy" id="620903"/>
    <lineage>
        <taxon>Bacteria</taxon>
        <taxon>Bacillati</taxon>
        <taxon>Bacillota</taxon>
        <taxon>Negativicutes</taxon>
        <taxon>Veillonellales</taxon>
        <taxon>Veillonellaceae</taxon>
        <taxon>Negativicoccus</taxon>
    </lineage>
</organism>
<comment type="similarity">
    <text evidence="2 4">Belongs to the pyridoxal phosphate-binding protein YggS/PROSC family.</text>
</comment>
<dbReference type="RefSeq" id="WP_024049193.1">
    <property type="nucleotide sequence ID" value="NZ_CABWNB010000004.1"/>
</dbReference>
<evidence type="ECO:0000256" key="4">
    <source>
        <dbReference type="RuleBase" id="RU004514"/>
    </source>
</evidence>
<comment type="cofactor">
    <cofactor evidence="3">
        <name>pyridoxal 5'-phosphate</name>
        <dbReference type="ChEBI" id="CHEBI:597326"/>
    </cofactor>
</comment>
<proteinExistence type="inferred from homology"/>
<comment type="caution">
    <text evidence="6">The sequence shown here is derived from an EMBL/GenBank/DDBJ whole genome shotgun (WGS) entry which is preliminary data.</text>
</comment>
<dbReference type="NCBIfam" id="TIGR00044">
    <property type="entry name" value="YggS family pyridoxal phosphate-dependent enzyme"/>
    <property type="match status" value="1"/>
</dbReference>
<dbReference type="SUPFAM" id="SSF51419">
    <property type="entry name" value="PLP-binding barrel"/>
    <property type="match status" value="1"/>
</dbReference>
<dbReference type="PIRSF" id="PIRSF004848">
    <property type="entry name" value="YBL036c_PLPDEIII"/>
    <property type="match status" value="1"/>
</dbReference>
<dbReference type="Proteomes" id="UP000591941">
    <property type="component" value="Unassembled WGS sequence"/>
</dbReference>
<gene>
    <name evidence="6" type="ORF">HNR45_001108</name>
</gene>
<evidence type="ECO:0000256" key="1">
    <source>
        <dbReference type="ARBA" id="ARBA00022898"/>
    </source>
</evidence>
<dbReference type="PANTHER" id="PTHR10146:SF14">
    <property type="entry name" value="PYRIDOXAL PHOSPHATE HOMEOSTASIS PROTEIN"/>
    <property type="match status" value="1"/>
</dbReference>
<dbReference type="PANTHER" id="PTHR10146">
    <property type="entry name" value="PROLINE SYNTHETASE CO-TRANSCRIBED BACTERIAL HOMOLOG PROTEIN"/>
    <property type="match status" value="1"/>
</dbReference>
<protein>
    <recommendedName>
        <fullName evidence="2">Pyridoxal phosphate homeostasis protein</fullName>
        <shortName evidence="2">PLP homeostasis protein</shortName>
    </recommendedName>
</protein>
<evidence type="ECO:0000256" key="2">
    <source>
        <dbReference type="HAMAP-Rule" id="MF_02087"/>
    </source>
</evidence>
<dbReference type="CDD" id="cd00635">
    <property type="entry name" value="PLPDE_III_YBL036c_like"/>
    <property type="match status" value="1"/>
</dbReference>
<comment type="function">
    <text evidence="2">Pyridoxal 5'-phosphate (PLP)-binding protein, which is involved in PLP homeostasis.</text>
</comment>
<dbReference type="InterPro" id="IPR011078">
    <property type="entry name" value="PyrdxlP_homeostasis"/>
</dbReference>
<evidence type="ECO:0000313" key="6">
    <source>
        <dbReference type="EMBL" id="MBB6478047.1"/>
    </source>
</evidence>
<dbReference type="Pfam" id="PF01168">
    <property type="entry name" value="Ala_racemase_N"/>
    <property type="match status" value="1"/>
</dbReference>
<keyword evidence="1 2" id="KW-0663">Pyridoxal phosphate</keyword>
<dbReference type="AlphaFoldDB" id="A0A841R4F1"/>
<dbReference type="HAMAP" id="MF_02087">
    <property type="entry name" value="PLP_homeostasis"/>
    <property type="match status" value="1"/>
</dbReference>
<dbReference type="InterPro" id="IPR029066">
    <property type="entry name" value="PLP-binding_barrel"/>
</dbReference>
<dbReference type="GO" id="GO:0030170">
    <property type="term" value="F:pyridoxal phosphate binding"/>
    <property type="evidence" value="ECO:0007669"/>
    <property type="project" value="UniProtKB-UniRule"/>
</dbReference>
<feature type="modified residue" description="N6-(pyridoxal phosphate)lysine" evidence="2 3">
    <location>
        <position position="35"/>
    </location>
</feature>
<dbReference type="InterPro" id="IPR001608">
    <property type="entry name" value="Ala_racemase_N"/>
</dbReference>
<reference evidence="6 7" key="1">
    <citation type="submission" date="2020-08" db="EMBL/GenBank/DDBJ databases">
        <title>Genomic Encyclopedia of Type Strains, Phase IV (KMG-IV): sequencing the most valuable type-strain genomes for metagenomic binning, comparative biology and taxonomic classification.</title>
        <authorList>
            <person name="Goeker M."/>
        </authorList>
    </citation>
    <scope>NUCLEOTIDE SEQUENCE [LARGE SCALE GENOMIC DNA]</scope>
    <source>
        <strain evidence="6 7">DSM 21255</strain>
    </source>
</reference>
<accession>A0A841R4F1</accession>
<dbReference type="FunFam" id="3.20.20.10:FF:000018">
    <property type="entry name" value="Pyridoxal phosphate homeostasis protein"/>
    <property type="match status" value="1"/>
</dbReference>
<sequence length="229" mass="25800">MTDIAANLEAVRERIRNARIRSGRVDHVQLVAVTKFHPVTAVQEAVRLGVTVVGENRVQEAVQKQAEYTGAPISWHLIGHLQRNKAAQAVQYFDLIESVDSARILEAIQKQAEKIDKVQDILLQFNIAEEPQKYGLKLSEYEDILAAVEGASHIRLRGLMCMAPLVENPEEVRPVFRVAYNVFDDLRQRYGEEDIRYLSMGMSNDMEVAIEEGANLVRVGTAIFGSREQ</sequence>
<evidence type="ECO:0000313" key="7">
    <source>
        <dbReference type="Proteomes" id="UP000591941"/>
    </source>
</evidence>
<dbReference type="EMBL" id="JACHHI010000005">
    <property type="protein sequence ID" value="MBB6478047.1"/>
    <property type="molecule type" value="Genomic_DNA"/>
</dbReference>
<keyword evidence="7" id="KW-1185">Reference proteome</keyword>
<evidence type="ECO:0000256" key="3">
    <source>
        <dbReference type="PIRSR" id="PIRSR004848-1"/>
    </source>
</evidence>
<name>A0A841R4F1_9FIRM</name>
<feature type="domain" description="Alanine racemase N-terminal" evidence="5">
    <location>
        <begin position="7"/>
        <end position="227"/>
    </location>
</feature>
<dbReference type="GeneID" id="93486368"/>
<dbReference type="OrthoDB" id="9804072at2"/>
<dbReference type="Gene3D" id="3.20.20.10">
    <property type="entry name" value="Alanine racemase"/>
    <property type="match status" value="1"/>
</dbReference>